<evidence type="ECO:0000313" key="2">
    <source>
        <dbReference type="Proteomes" id="UP001524586"/>
    </source>
</evidence>
<keyword evidence="2" id="KW-1185">Reference proteome</keyword>
<accession>A0ABT1U6R8</accession>
<dbReference type="NCBIfam" id="TIGR04106">
    <property type="entry name" value="cas8c_GSU0052"/>
    <property type="match status" value="1"/>
</dbReference>
<dbReference type="RefSeq" id="WP_256615987.1">
    <property type="nucleotide sequence ID" value="NZ_JANIBK010000080.1"/>
</dbReference>
<organism evidence="1 2">
    <name type="scientific">Methylomonas rivi</name>
    <dbReference type="NCBI Taxonomy" id="2952226"/>
    <lineage>
        <taxon>Bacteria</taxon>
        <taxon>Pseudomonadati</taxon>
        <taxon>Pseudomonadota</taxon>
        <taxon>Gammaproteobacteria</taxon>
        <taxon>Methylococcales</taxon>
        <taxon>Methylococcaceae</taxon>
        <taxon>Methylomonas</taxon>
    </lineage>
</organism>
<protein>
    <submittedName>
        <fullName evidence="1">Type I-U CRISPR-associated protein Cas8c</fullName>
    </submittedName>
</protein>
<sequence length="284" mass="31340">MNISTIPVDLTNPGQVLACVGFLEASEALLGYAEARFDWQPATGAQFQLRTETSENPFAKVLAFLADAKAIAIVPGDWLVPSKITEFTVADTFPAPEADATSLPIQLQDSTGRSVLLSHWADGGVDETFKLYAGNRSAQKIANDMLREIVTLWSTRHDALLFDPLNVLCSMGGSFNFDPRGAWMGLDVGYSINDLKSNKELEQKVVASPVVELLAAWGLQHARPFELALRRYRYAVWNDWLPPQLARPALSGQLPLALKRQYQFALDLSGKNKIVCYAIQENMP</sequence>
<reference evidence="1 2" key="1">
    <citation type="submission" date="2022-07" db="EMBL/GenBank/DDBJ databases">
        <title>Methylomonas rivi sp. nov., Methylomonas rosea sp. nov., Methylomonas aureus sp. nov. and Methylomonas subterranea sp. nov., four novel methanotrophs isolated from a freshwater creek and the deep terrestrial subsurface.</title>
        <authorList>
            <person name="Abin C."/>
            <person name="Sankaranarayanan K."/>
            <person name="Garner C."/>
            <person name="Sindelar R."/>
            <person name="Kotary K."/>
            <person name="Garner R."/>
            <person name="Barclay S."/>
            <person name="Lawson P."/>
            <person name="Krumholz L."/>
        </authorList>
    </citation>
    <scope>NUCLEOTIDE SEQUENCE [LARGE SCALE GENOMIC DNA]</scope>
    <source>
        <strain evidence="1 2">WSC-6</strain>
    </source>
</reference>
<name>A0ABT1U6R8_9GAMM</name>
<proteinExistence type="predicted"/>
<evidence type="ECO:0000313" key="1">
    <source>
        <dbReference type="EMBL" id="MCQ8129555.1"/>
    </source>
</evidence>
<dbReference type="EMBL" id="JANIBK010000080">
    <property type="protein sequence ID" value="MCQ8129555.1"/>
    <property type="molecule type" value="Genomic_DNA"/>
</dbReference>
<gene>
    <name evidence="1" type="primary">cas8c</name>
    <name evidence="1" type="ORF">NP596_13910</name>
</gene>
<dbReference type="InterPro" id="IPR026391">
    <property type="entry name" value="Cas_GSU0052"/>
</dbReference>
<dbReference type="Proteomes" id="UP001524586">
    <property type="component" value="Unassembled WGS sequence"/>
</dbReference>
<comment type="caution">
    <text evidence="1">The sequence shown here is derived from an EMBL/GenBank/DDBJ whole genome shotgun (WGS) entry which is preliminary data.</text>
</comment>